<evidence type="ECO:0000313" key="2">
    <source>
        <dbReference type="EMBL" id="MET4576909.1"/>
    </source>
</evidence>
<keyword evidence="3" id="KW-1185">Reference proteome</keyword>
<accession>A0ABV2Q7A1</accession>
<name>A0ABV2Q7A1_9BURK</name>
<evidence type="ECO:0000256" key="1">
    <source>
        <dbReference type="SAM" id="MobiDB-lite"/>
    </source>
</evidence>
<proteinExistence type="predicted"/>
<evidence type="ECO:0008006" key="4">
    <source>
        <dbReference type="Google" id="ProtNLM"/>
    </source>
</evidence>
<sequence length="435" mass="48335">MQFPRTTPLSTPLQPPPTPTPQPATGAPSLAPANTTVGTGATSGSLQSDRHSFALSILHMQATKLYQATLDEAPFRISPPPLPSVDSMKELLQELEVLNQAPQPHASSPYLFQALTNYGSLAETAAKTTSTLVFMQHACGLSTDNDGQASLLSFYHASCQNVAWEMCQASVHYAFQAHYLCNLSEDATAAEMKLPLASQHPGDRDSLHQLLVERKQLGIQLIGLALMLMAQHQHWGEVLCSKPRDYSRIPTQQLREAAALHFRVLHDLETKLQTYAATPARAFVQTIFDAADTDLSKVSGSLEDLANDRLFTYEVDAIAVNSKMTSDLRQSYATWHTISSEQRYLPENETRSRILCLEIEMCMNVDKVIESMKSQMSYFFESRLNTTSFADKQAEQELLESYARLHDFQSERRDAATAMTKLSTLKPLILSSHRP</sequence>
<dbReference type="EMBL" id="JBEPSH010000004">
    <property type="protein sequence ID" value="MET4576909.1"/>
    <property type="molecule type" value="Genomic_DNA"/>
</dbReference>
<comment type="caution">
    <text evidence="2">The sequence shown here is derived from an EMBL/GenBank/DDBJ whole genome shotgun (WGS) entry which is preliminary data.</text>
</comment>
<feature type="compositionally biased region" description="Pro residues" evidence="1">
    <location>
        <begin position="13"/>
        <end position="22"/>
    </location>
</feature>
<dbReference type="RefSeq" id="WP_354442976.1">
    <property type="nucleotide sequence ID" value="NZ_JBEPSH010000004.1"/>
</dbReference>
<feature type="compositionally biased region" description="Low complexity" evidence="1">
    <location>
        <begin position="1"/>
        <end position="12"/>
    </location>
</feature>
<gene>
    <name evidence="2" type="ORF">ABIE13_002020</name>
</gene>
<dbReference type="Proteomes" id="UP001549320">
    <property type="component" value="Unassembled WGS sequence"/>
</dbReference>
<protein>
    <recommendedName>
        <fullName evidence="4">BRO1 domain-containing protein</fullName>
    </recommendedName>
</protein>
<feature type="region of interest" description="Disordered" evidence="1">
    <location>
        <begin position="1"/>
        <end position="45"/>
    </location>
</feature>
<reference evidence="2 3" key="1">
    <citation type="submission" date="2024-06" db="EMBL/GenBank/DDBJ databases">
        <title>Sorghum-associated microbial communities from plants grown in Nebraska, USA.</title>
        <authorList>
            <person name="Schachtman D."/>
        </authorList>
    </citation>
    <scope>NUCLEOTIDE SEQUENCE [LARGE SCALE GENOMIC DNA]</scope>
    <source>
        <strain evidence="2 3">2709</strain>
    </source>
</reference>
<feature type="compositionally biased region" description="Polar residues" evidence="1">
    <location>
        <begin position="32"/>
        <end position="45"/>
    </location>
</feature>
<organism evidence="2 3">
    <name type="scientific">Ottowia thiooxydans</name>
    <dbReference type="NCBI Taxonomy" id="219182"/>
    <lineage>
        <taxon>Bacteria</taxon>
        <taxon>Pseudomonadati</taxon>
        <taxon>Pseudomonadota</taxon>
        <taxon>Betaproteobacteria</taxon>
        <taxon>Burkholderiales</taxon>
        <taxon>Comamonadaceae</taxon>
        <taxon>Ottowia</taxon>
    </lineage>
</organism>
<evidence type="ECO:0000313" key="3">
    <source>
        <dbReference type="Proteomes" id="UP001549320"/>
    </source>
</evidence>